<name>A0A1X7U6K3_AMPQE</name>
<evidence type="ECO:0000313" key="2">
    <source>
        <dbReference type="EnsemblMetazoa" id="Aqu2.1.23129_001"/>
    </source>
</evidence>
<dbReference type="AlphaFoldDB" id="A0A1X7U6K3"/>
<dbReference type="InParanoid" id="A0A1X7U6K3"/>
<feature type="compositionally biased region" description="Pro residues" evidence="1">
    <location>
        <begin position="32"/>
        <end position="42"/>
    </location>
</feature>
<organism evidence="2">
    <name type="scientific">Amphimedon queenslandica</name>
    <name type="common">Sponge</name>
    <dbReference type="NCBI Taxonomy" id="400682"/>
    <lineage>
        <taxon>Eukaryota</taxon>
        <taxon>Metazoa</taxon>
        <taxon>Porifera</taxon>
        <taxon>Demospongiae</taxon>
        <taxon>Heteroscleromorpha</taxon>
        <taxon>Haplosclerida</taxon>
        <taxon>Niphatidae</taxon>
        <taxon>Amphimedon</taxon>
    </lineage>
</organism>
<dbReference type="EnsemblMetazoa" id="Aqu2.1.23129_001">
    <property type="protein sequence ID" value="Aqu2.1.23129_001"/>
    <property type="gene ID" value="Aqu2.1.23129"/>
</dbReference>
<feature type="compositionally biased region" description="Gly residues" evidence="1">
    <location>
        <begin position="72"/>
        <end position="82"/>
    </location>
</feature>
<feature type="region of interest" description="Disordered" evidence="1">
    <location>
        <begin position="1"/>
        <end position="106"/>
    </location>
</feature>
<accession>A0A1X7U6K3</accession>
<sequence>MKSLLGTLNGLPPVDETTNDLQPHCRGDRRPSPPTPIRPPLPNQNGRRPDAIPADGGNGHCLVGPPAAGRVAGRGGEGGTGRSNGSHGRVARRGSLDSRGERPGTG</sequence>
<proteinExistence type="predicted"/>
<feature type="compositionally biased region" description="Basic and acidic residues" evidence="1">
    <location>
        <begin position="94"/>
        <end position="106"/>
    </location>
</feature>
<protein>
    <submittedName>
        <fullName evidence="2">Uncharacterized protein</fullName>
    </submittedName>
</protein>
<evidence type="ECO:0000256" key="1">
    <source>
        <dbReference type="SAM" id="MobiDB-lite"/>
    </source>
</evidence>
<reference evidence="2" key="1">
    <citation type="submission" date="2017-05" db="UniProtKB">
        <authorList>
            <consortium name="EnsemblMetazoa"/>
        </authorList>
    </citation>
    <scope>IDENTIFICATION</scope>
</reference>